<dbReference type="EMBL" id="HBUF01649501">
    <property type="protein sequence ID" value="CAG6786723.1"/>
    <property type="molecule type" value="Transcribed_RNA"/>
</dbReference>
<dbReference type="EMBL" id="HBUF01649502">
    <property type="protein sequence ID" value="CAG6786728.1"/>
    <property type="molecule type" value="Transcribed_RNA"/>
</dbReference>
<evidence type="ECO:0000313" key="1">
    <source>
        <dbReference type="EMBL" id="CAG6614027.1"/>
    </source>
</evidence>
<dbReference type="EMBL" id="HBUF01198765">
    <property type="protein sequence ID" value="CAG6661118.1"/>
    <property type="molecule type" value="Transcribed_RNA"/>
</dbReference>
<dbReference type="EMBL" id="HBUF01029137">
    <property type="protein sequence ID" value="CAG6614027.1"/>
    <property type="molecule type" value="Transcribed_RNA"/>
</dbReference>
<accession>A0A8D8LXZ9</accession>
<dbReference type="EMBL" id="HBUF01350050">
    <property type="protein sequence ID" value="CAG6713013.1"/>
    <property type="molecule type" value="Transcribed_RNA"/>
</dbReference>
<protein>
    <submittedName>
        <fullName evidence="1">Uncharacterized protein</fullName>
    </submittedName>
</protein>
<dbReference type="EMBL" id="HBUF01029136">
    <property type="protein sequence ID" value="CAG6614025.1"/>
    <property type="molecule type" value="Transcribed_RNA"/>
</dbReference>
<sequence length="120" mass="13089">MDKFFPQIASQGKLVSIFMSFCNSAPQSHGSFSSMYPCEMAGTLILVEGALPHDILNCCGGLVIAKVSPLLAVTIVAFESKHVVVPLWRPRSIGLFASRSRGTKHIEFDSGWQYVSSLIQ</sequence>
<name>A0A8D8LXZ9_9HEMI</name>
<organism evidence="1">
    <name type="scientific">Cacopsylla melanoneura</name>
    <dbReference type="NCBI Taxonomy" id="428564"/>
    <lineage>
        <taxon>Eukaryota</taxon>
        <taxon>Metazoa</taxon>
        <taxon>Ecdysozoa</taxon>
        <taxon>Arthropoda</taxon>
        <taxon>Hexapoda</taxon>
        <taxon>Insecta</taxon>
        <taxon>Pterygota</taxon>
        <taxon>Neoptera</taxon>
        <taxon>Paraneoptera</taxon>
        <taxon>Hemiptera</taxon>
        <taxon>Sternorrhyncha</taxon>
        <taxon>Psylloidea</taxon>
        <taxon>Psyllidae</taxon>
        <taxon>Psyllinae</taxon>
        <taxon>Cacopsylla</taxon>
    </lineage>
</organism>
<dbReference type="EMBL" id="HBUF01350049">
    <property type="protein sequence ID" value="CAG6713011.1"/>
    <property type="molecule type" value="Transcribed_RNA"/>
</dbReference>
<dbReference type="EMBL" id="HBUF01198764">
    <property type="protein sequence ID" value="CAG6661116.1"/>
    <property type="molecule type" value="Transcribed_RNA"/>
</dbReference>
<reference evidence="1" key="1">
    <citation type="submission" date="2021-05" db="EMBL/GenBank/DDBJ databases">
        <authorList>
            <person name="Alioto T."/>
            <person name="Alioto T."/>
            <person name="Gomez Garrido J."/>
        </authorList>
    </citation>
    <scope>NUCLEOTIDE SEQUENCE</scope>
</reference>
<proteinExistence type="predicted"/>
<dbReference type="EMBL" id="HBUF01649499">
    <property type="protein sequence ID" value="CAG6786717.1"/>
    <property type="molecule type" value="Transcribed_RNA"/>
</dbReference>
<dbReference type="EMBL" id="HBUF01350048">
    <property type="protein sequence ID" value="CAG6713010.1"/>
    <property type="molecule type" value="Transcribed_RNA"/>
</dbReference>
<dbReference type="EMBL" id="HBUF01198766">
    <property type="protein sequence ID" value="CAG6661119.1"/>
    <property type="molecule type" value="Transcribed_RNA"/>
</dbReference>
<dbReference type="AlphaFoldDB" id="A0A8D8LXZ9"/>